<dbReference type="OrthoDB" id="376168at2157"/>
<dbReference type="GeneID" id="1471939"/>
<keyword evidence="2" id="KW-1185">Reference proteome</keyword>
<proteinExistence type="predicted"/>
<dbReference type="EMBL" id="AE010299">
    <property type="protein sequence ID" value="AAM03501.1"/>
    <property type="molecule type" value="Genomic_DNA"/>
</dbReference>
<evidence type="ECO:0000313" key="1">
    <source>
        <dbReference type="EMBL" id="AAM03501.1"/>
    </source>
</evidence>
<dbReference type="EnsemblBacteria" id="AAM03501">
    <property type="protein sequence ID" value="AAM03501"/>
    <property type="gene ID" value="MA_0047"/>
</dbReference>
<dbReference type="InParanoid" id="Q8TUL9"/>
<dbReference type="KEGG" id="mac:MA_0047"/>
<protein>
    <submittedName>
        <fullName evidence="1">Uncharacterized protein</fullName>
    </submittedName>
</protein>
<accession>Q8TUL9</accession>
<dbReference type="PhylomeDB" id="Q8TUL9"/>
<dbReference type="AlphaFoldDB" id="Q8TUL9"/>
<dbReference type="STRING" id="188937.MA_0047"/>
<gene>
    <name evidence="1" type="ordered locus">MA_0047</name>
</gene>
<reference evidence="1 2" key="1">
    <citation type="journal article" date="2002" name="Genome Res.">
        <title>The genome of Methanosarcina acetivorans reveals extensive metabolic and physiological diversity.</title>
        <authorList>
            <person name="Galagan J.E."/>
            <person name="Nusbaum C."/>
            <person name="Roy A."/>
            <person name="Endrizzi M.G."/>
            <person name="Macdonald P."/>
            <person name="FitzHugh W."/>
            <person name="Calvo S."/>
            <person name="Engels R."/>
            <person name="Smirnov S."/>
            <person name="Atnoor D."/>
            <person name="Brown A."/>
            <person name="Allen N."/>
            <person name="Naylor J."/>
            <person name="Stange-Thomann N."/>
            <person name="DeArellano K."/>
            <person name="Johnson R."/>
            <person name="Linton L."/>
            <person name="McEwan P."/>
            <person name="McKernan K."/>
            <person name="Talamas J."/>
            <person name="Tirrell A."/>
            <person name="Ye W."/>
            <person name="Zimmer A."/>
            <person name="Barber R.D."/>
            <person name="Cann I."/>
            <person name="Graham D.E."/>
            <person name="Grahame D.A."/>
            <person name="Guss A."/>
            <person name="Hedderich R."/>
            <person name="Ingram-Smith C."/>
            <person name="Kuettner C.H."/>
            <person name="Krzycki J.A."/>
            <person name="Leigh J.A."/>
            <person name="Li W."/>
            <person name="Liu J."/>
            <person name="Mukhopadhyay B."/>
            <person name="Reeve J.N."/>
            <person name="Smith K."/>
            <person name="Springer T.A."/>
            <person name="Umayam L.A."/>
            <person name="White O."/>
            <person name="White R.H."/>
            <person name="de Macario E.C."/>
            <person name="Ferry J.G."/>
            <person name="Jarrell K.F."/>
            <person name="Jing H."/>
            <person name="Macario A.J.L."/>
            <person name="Paulsen I."/>
            <person name="Pritchett M."/>
            <person name="Sowers K.R."/>
            <person name="Swanson R.V."/>
            <person name="Zinder S.H."/>
            <person name="Lander E."/>
            <person name="Metcalf W.W."/>
            <person name="Birren B."/>
        </authorList>
    </citation>
    <scope>NUCLEOTIDE SEQUENCE [LARGE SCALE GENOMIC DNA]</scope>
    <source>
        <strain evidence="2">ATCC 35395 / DSM 2834 / JCM 12185 / C2A</strain>
    </source>
</reference>
<name>Q8TUL9_METAC</name>
<dbReference type="HOGENOM" id="CLU_1197654_0_0_2"/>
<dbReference type="RefSeq" id="WP_011020106.1">
    <property type="nucleotide sequence ID" value="NC_003552.1"/>
</dbReference>
<evidence type="ECO:0000313" key="2">
    <source>
        <dbReference type="Proteomes" id="UP000002487"/>
    </source>
</evidence>
<sequence>MGKKEKNLHRVFREFLAEQKQNLKPQSYSSYETAMRYFEFYLDCYGSEYLIEEDLLRYEKLLENGRQYCEIFGPGHIGFREIEDFLSGYIILNAPISKNFLKVTARVMHKLVQWLHEKGCMADEVYEKTNKRVSKLKADLPATMEVSKLISEYAGKSPHGKYAEELNSRFTIKKIEPGKLWFEDFLGSGKLIGPVLVSKDISSRCRVGWTVVLWIGKKGDEWRILDSRAVYPLSEY</sequence>
<organism evidence="1 2">
    <name type="scientific">Methanosarcina acetivorans (strain ATCC 35395 / DSM 2834 / JCM 12185 / C2A)</name>
    <dbReference type="NCBI Taxonomy" id="188937"/>
    <lineage>
        <taxon>Archaea</taxon>
        <taxon>Methanobacteriati</taxon>
        <taxon>Methanobacteriota</taxon>
        <taxon>Stenosarchaea group</taxon>
        <taxon>Methanomicrobia</taxon>
        <taxon>Methanosarcinales</taxon>
        <taxon>Methanosarcinaceae</taxon>
        <taxon>Methanosarcina</taxon>
    </lineage>
</organism>
<dbReference type="Proteomes" id="UP000002487">
    <property type="component" value="Chromosome"/>
</dbReference>